<protein>
    <recommendedName>
        <fullName evidence="3">histidine kinase</fullName>
        <ecNumber evidence="3">2.7.13.3</ecNumber>
    </recommendedName>
</protein>
<gene>
    <name evidence="9" type="ORF">IAA55_05690</name>
</gene>
<evidence type="ECO:0000256" key="1">
    <source>
        <dbReference type="ARBA" id="ARBA00000085"/>
    </source>
</evidence>
<dbReference type="SMART" id="SM00387">
    <property type="entry name" value="HATPase_c"/>
    <property type="match status" value="1"/>
</dbReference>
<evidence type="ECO:0000313" key="10">
    <source>
        <dbReference type="Proteomes" id="UP000823912"/>
    </source>
</evidence>
<dbReference type="FunFam" id="3.30.565.10:FF:000006">
    <property type="entry name" value="Sensor histidine kinase WalK"/>
    <property type="match status" value="1"/>
</dbReference>
<dbReference type="InterPro" id="IPR004358">
    <property type="entry name" value="Sig_transdc_His_kin-like_C"/>
</dbReference>
<dbReference type="PROSITE" id="PS50109">
    <property type="entry name" value="HIS_KIN"/>
    <property type="match status" value="1"/>
</dbReference>
<keyword evidence="5" id="KW-0808">Transferase</keyword>
<reference evidence="9" key="2">
    <citation type="journal article" date="2021" name="PeerJ">
        <title>Extensive microbial diversity within the chicken gut microbiome revealed by metagenomics and culture.</title>
        <authorList>
            <person name="Gilroy R."/>
            <person name="Ravi A."/>
            <person name="Getino M."/>
            <person name="Pursley I."/>
            <person name="Horton D.L."/>
            <person name="Alikhan N.F."/>
            <person name="Baker D."/>
            <person name="Gharbi K."/>
            <person name="Hall N."/>
            <person name="Watson M."/>
            <person name="Adriaenssens E.M."/>
            <person name="Foster-Nyarko E."/>
            <person name="Jarju S."/>
            <person name="Secka A."/>
            <person name="Antonio M."/>
            <person name="Oren A."/>
            <person name="Chaudhuri R.R."/>
            <person name="La Ragione R."/>
            <person name="Hildebrand F."/>
            <person name="Pallen M.J."/>
        </authorList>
    </citation>
    <scope>NUCLEOTIDE SEQUENCE</scope>
    <source>
        <strain evidence="9">ChiSjej5B23-6657</strain>
    </source>
</reference>
<proteinExistence type="predicted"/>
<dbReference type="InterPro" id="IPR036097">
    <property type="entry name" value="HisK_dim/P_sf"/>
</dbReference>
<dbReference type="PRINTS" id="PR00344">
    <property type="entry name" value="BCTRLSENSOR"/>
</dbReference>
<comment type="catalytic activity">
    <reaction evidence="1">
        <text>ATP + protein L-histidine = ADP + protein N-phospho-L-histidine.</text>
        <dbReference type="EC" id="2.7.13.3"/>
    </reaction>
</comment>
<evidence type="ECO:0000256" key="3">
    <source>
        <dbReference type="ARBA" id="ARBA00012438"/>
    </source>
</evidence>
<dbReference type="GO" id="GO:0016020">
    <property type="term" value="C:membrane"/>
    <property type="evidence" value="ECO:0007669"/>
    <property type="project" value="UniProtKB-SubCell"/>
</dbReference>
<dbReference type="EMBL" id="DVHM01000093">
    <property type="protein sequence ID" value="HIR70753.1"/>
    <property type="molecule type" value="Genomic_DNA"/>
</dbReference>
<dbReference type="InterPro" id="IPR003594">
    <property type="entry name" value="HATPase_dom"/>
</dbReference>
<dbReference type="SUPFAM" id="SSF55874">
    <property type="entry name" value="ATPase domain of HSP90 chaperone/DNA topoisomerase II/histidine kinase"/>
    <property type="match status" value="1"/>
</dbReference>
<dbReference type="PANTHER" id="PTHR43711:SF26">
    <property type="entry name" value="SENSOR HISTIDINE KINASE RCSC"/>
    <property type="match status" value="1"/>
</dbReference>
<dbReference type="GO" id="GO:0000155">
    <property type="term" value="F:phosphorelay sensor kinase activity"/>
    <property type="evidence" value="ECO:0007669"/>
    <property type="project" value="InterPro"/>
</dbReference>
<dbReference type="PANTHER" id="PTHR43711">
    <property type="entry name" value="TWO-COMPONENT HISTIDINE KINASE"/>
    <property type="match status" value="1"/>
</dbReference>
<dbReference type="Gene3D" id="3.30.565.10">
    <property type="entry name" value="Histidine kinase-like ATPase, C-terminal domain"/>
    <property type="match status" value="1"/>
</dbReference>
<dbReference type="Gene3D" id="1.10.287.130">
    <property type="match status" value="1"/>
</dbReference>
<dbReference type="InterPro" id="IPR036890">
    <property type="entry name" value="HATPase_C_sf"/>
</dbReference>
<organism evidence="9 10">
    <name type="scientific">Candidatus Pullilachnospira gallistercoris</name>
    <dbReference type="NCBI Taxonomy" id="2840911"/>
    <lineage>
        <taxon>Bacteria</taxon>
        <taxon>Bacillati</taxon>
        <taxon>Bacillota</taxon>
        <taxon>Clostridia</taxon>
        <taxon>Lachnospirales</taxon>
        <taxon>Lachnospiraceae</taxon>
        <taxon>Lachnospiraceae incertae sedis</taxon>
        <taxon>Candidatus Pullilachnospira</taxon>
    </lineage>
</organism>
<dbReference type="CDD" id="cd00082">
    <property type="entry name" value="HisKA"/>
    <property type="match status" value="1"/>
</dbReference>
<evidence type="ECO:0000256" key="7">
    <source>
        <dbReference type="ARBA" id="ARBA00023012"/>
    </source>
</evidence>
<dbReference type="InterPro" id="IPR003661">
    <property type="entry name" value="HisK_dim/P_dom"/>
</dbReference>
<comment type="subcellular location">
    <subcellularLocation>
        <location evidence="2">Membrane</location>
    </subcellularLocation>
</comment>
<evidence type="ECO:0000256" key="4">
    <source>
        <dbReference type="ARBA" id="ARBA00022553"/>
    </source>
</evidence>
<keyword evidence="7" id="KW-0902">Two-component regulatory system</keyword>
<evidence type="ECO:0000256" key="2">
    <source>
        <dbReference type="ARBA" id="ARBA00004370"/>
    </source>
</evidence>
<dbReference type="EC" id="2.7.13.3" evidence="3"/>
<comment type="caution">
    <text evidence="9">The sequence shown here is derived from an EMBL/GenBank/DDBJ whole genome shotgun (WGS) entry which is preliminary data.</text>
</comment>
<evidence type="ECO:0000256" key="6">
    <source>
        <dbReference type="ARBA" id="ARBA00022777"/>
    </source>
</evidence>
<accession>A0A9D1E9S2</accession>
<dbReference type="Proteomes" id="UP000823912">
    <property type="component" value="Unassembled WGS sequence"/>
</dbReference>
<evidence type="ECO:0000256" key="5">
    <source>
        <dbReference type="ARBA" id="ARBA00022679"/>
    </source>
</evidence>
<reference evidence="9" key="1">
    <citation type="submission" date="2020-10" db="EMBL/GenBank/DDBJ databases">
        <authorList>
            <person name="Gilroy R."/>
        </authorList>
    </citation>
    <scope>NUCLEOTIDE SEQUENCE</scope>
    <source>
        <strain evidence="9">ChiSjej5B23-6657</strain>
    </source>
</reference>
<dbReference type="SUPFAM" id="SSF47384">
    <property type="entry name" value="Homodimeric domain of signal transducing histidine kinase"/>
    <property type="match status" value="1"/>
</dbReference>
<dbReference type="SMART" id="SM00388">
    <property type="entry name" value="HisKA"/>
    <property type="match status" value="1"/>
</dbReference>
<dbReference type="InterPro" id="IPR050736">
    <property type="entry name" value="Sensor_HK_Regulatory"/>
</dbReference>
<feature type="domain" description="Histidine kinase" evidence="8">
    <location>
        <begin position="96"/>
        <end position="314"/>
    </location>
</feature>
<dbReference type="InterPro" id="IPR005467">
    <property type="entry name" value="His_kinase_dom"/>
</dbReference>
<evidence type="ECO:0000259" key="8">
    <source>
        <dbReference type="PROSITE" id="PS50109"/>
    </source>
</evidence>
<dbReference type="Pfam" id="PF02518">
    <property type="entry name" value="HATPase_c"/>
    <property type="match status" value="1"/>
</dbReference>
<sequence length="332" mass="37505">MEMMIALVAAVLPAGFSVFLVWRNYRLKRDIYDFTEKLDAALLAMLREEELAAEPGKTDDLWGKVYEWLARLSRMYMHKNGEIAEEKEKLKELISDISHQTRTPLANIKLYLELLEDEEAEDQQDTGRRKEILEKMDGQVDKLDFLLQSMVKMSRLETGAIQIRKQPAAIFETLAEAVGAVVPRAEAKKIQIRVECAENLAVSHDRKWTGEALFNILDNGVKYTGEGGKIDISVCRQEIFTKISITDNGKGIAPERQGRIFQRFYREPEIHDSEGIGIGLYLAREIITLQNGYIEVKSEAGRGSTFCVYLPNTLPDAGTCRSKGDGDAHAVF</sequence>
<evidence type="ECO:0000313" key="9">
    <source>
        <dbReference type="EMBL" id="HIR70753.1"/>
    </source>
</evidence>
<keyword evidence="4" id="KW-0597">Phosphoprotein</keyword>
<name>A0A9D1E9S2_9FIRM</name>
<dbReference type="AlphaFoldDB" id="A0A9D1E9S2"/>
<keyword evidence="6 9" id="KW-0418">Kinase</keyword>
<dbReference type="CDD" id="cd00075">
    <property type="entry name" value="HATPase"/>
    <property type="match status" value="1"/>
</dbReference>
<dbReference type="Pfam" id="PF00512">
    <property type="entry name" value="HisKA"/>
    <property type="match status" value="1"/>
</dbReference>